<evidence type="ECO:0000256" key="1">
    <source>
        <dbReference type="ARBA" id="ARBA00004141"/>
    </source>
</evidence>
<evidence type="ECO:0000313" key="7">
    <source>
        <dbReference type="Proteomes" id="UP000661894"/>
    </source>
</evidence>
<keyword evidence="7" id="KW-1185">Reference proteome</keyword>
<feature type="transmembrane region" description="Helical" evidence="5">
    <location>
        <begin position="99"/>
        <end position="118"/>
    </location>
</feature>
<evidence type="ECO:0000256" key="4">
    <source>
        <dbReference type="ARBA" id="ARBA00023136"/>
    </source>
</evidence>
<keyword evidence="2 5" id="KW-0812">Transmembrane</keyword>
<dbReference type="EMBL" id="JACSPO010000006">
    <property type="protein sequence ID" value="MBD8062941.1"/>
    <property type="molecule type" value="Genomic_DNA"/>
</dbReference>
<dbReference type="InterPro" id="IPR032808">
    <property type="entry name" value="DoxX"/>
</dbReference>
<feature type="transmembrane region" description="Helical" evidence="5">
    <location>
        <begin position="46"/>
        <end position="66"/>
    </location>
</feature>
<accession>A0ABR8Z4S4</accession>
<gene>
    <name evidence="6" type="ORF">H9624_11485</name>
</gene>
<keyword evidence="3 5" id="KW-1133">Transmembrane helix</keyword>
<proteinExistence type="predicted"/>
<reference evidence="6 7" key="1">
    <citation type="submission" date="2020-08" db="EMBL/GenBank/DDBJ databases">
        <title>A Genomic Blueprint of the Chicken Gut Microbiome.</title>
        <authorList>
            <person name="Gilroy R."/>
            <person name="Ravi A."/>
            <person name="Getino M."/>
            <person name="Pursley I."/>
            <person name="Horton D.L."/>
            <person name="Alikhan N.-F."/>
            <person name="Baker D."/>
            <person name="Gharbi K."/>
            <person name="Hall N."/>
            <person name="Watson M."/>
            <person name="Adriaenssens E.M."/>
            <person name="Foster-Nyarko E."/>
            <person name="Jarju S."/>
            <person name="Secka A."/>
            <person name="Antonio M."/>
            <person name="Oren A."/>
            <person name="Chaudhuri R."/>
            <person name="La Ragione R.M."/>
            <person name="Hildebrand F."/>
            <person name="Pallen M.J."/>
        </authorList>
    </citation>
    <scope>NUCLEOTIDE SEQUENCE [LARGE SCALE GENOMIC DNA]</scope>
    <source>
        <strain evidence="6 7">Sa1BUA1</strain>
    </source>
</reference>
<evidence type="ECO:0000256" key="5">
    <source>
        <dbReference type="SAM" id="Phobius"/>
    </source>
</evidence>
<name>A0ABR8Z4S4_9MICO</name>
<comment type="caution">
    <text evidence="6">The sequence shown here is derived from an EMBL/GenBank/DDBJ whole genome shotgun (WGS) entry which is preliminary data.</text>
</comment>
<organism evidence="6 7">
    <name type="scientific">Oceanitalea stevensii</name>
    <dbReference type="NCBI Taxonomy" id="2763072"/>
    <lineage>
        <taxon>Bacteria</taxon>
        <taxon>Bacillati</taxon>
        <taxon>Actinomycetota</taxon>
        <taxon>Actinomycetes</taxon>
        <taxon>Micrococcales</taxon>
        <taxon>Bogoriellaceae</taxon>
        <taxon>Georgenia</taxon>
    </lineage>
</organism>
<sequence>MEIWLWVVTALVAVVFLGSGVSKVVSSRQALYDSGMTYVQDVHPVALKGIGLLELAGALGLVLPPVLERSVHLVPVASGALAVLMLVATALHLRRREPFVVPLALAVVAGALTVLRLTEYPV</sequence>
<dbReference type="Proteomes" id="UP000661894">
    <property type="component" value="Unassembled WGS sequence"/>
</dbReference>
<comment type="subcellular location">
    <subcellularLocation>
        <location evidence="1">Membrane</location>
        <topology evidence="1">Multi-pass membrane protein</topology>
    </subcellularLocation>
</comment>
<feature type="transmembrane region" description="Helical" evidence="5">
    <location>
        <begin position="73"/>
        <end position="93"/>
    </location>
</feature>
<dbReference type="RefSeq" id="WP_251840042.1">
    <property type="nucleotide sequence ID" value="NZ_JACSPO010000006.1"/>
</dbReference>
<dbReference type="Pfam" id="PF13564">
    <property type="entry name" value="DoxX_2"/>
    <property type="match status" value="1"/>
</dbReference>
<protein>
    <submittedName>
        <fullName evidence="6">DoxX family protein</fullName>
    </submittedName>
</protein>
<keyword evidence="4 5" id="KW-0472">Membrane</keyword>
<evidence type="ECO:0000256" key="2">
    <source>
        <dbReference type="ARBA" id="ARBA00022692"/>
    </source>
</evidence>
<evidence type="ECO:0000256" key="3">
    <source>
        <dbReference type="ARBA" id="ARBA00022989"/>
    </source>
</evidence>
<evidence type="ECO:0000313" key="6">
    <source>
        <dbReference type="EMBL" id="MBD8062941.1"/>
    </source>
</evidence>